<keyword evidence="2" id="KW-1185">Reference proteome</keyword>
<dbReference type="OrthoDB" id="3197222at2"/>
<organism evidence="1 2">
    <name type="scientific">Chitinimonas arctica</name>
    <dbReference type="NCBI Taxonomy" id="2594795"/>
    <lineage>
        <taxon>Bacteria</taxon>
        <taxon>Pseudomonadati</taxon>
        <taxon>Pseudomonadota</taxon>
        <taxon>Betaproteobacteria</taxon>
        <taxon>Neisseriales</taxon>
        <taxon>Chitinibacteraceae</taxon>
        <taxon>Chitinimonas</taxon>
    </lineage>
</organism>
<protein>
    <submittedName>
        <fullName evidence="1">Uncharacterized protein</fullName>
    </submittedName>
</protein>
<sequence>MVHTNPEDLKPFAGKYVWWKTPDEAVAMPERVIAQVINIGDYTDVQSLAAQVGDEVLREVLTHAEAGQFNERSWTYWHYRLGLAAVGQVPALPVRRFA</sequence>
<reference evidence="2" key="1">
    <citation type="submission" date="2019-07" db="EMBL/GenBank/DDBJ databases">
        <title>Chitinimonas sp. nov., isolated from Ny-Alesund, arctica soil.</title>
        <authorList>
            <person name="Xu Q."/>
            <person name="Peng F."/>
        </authorList>
    </citation>
    <scope>NUCLEOTIDE SEQUENCE [LARGE SCALE GENOMIC DNA]</scope>
    <source>
        <strain evidence="2">R3-44</strain>
    </source>
</reference>
<accession>A0A516SFZ4</accession>
<dbReference type="EMBL" id="CP041730">
    <property type="protein sequence ID" value="QDQ27087.1"/>
    <property type="molecule type" value="Genomic_DNA"/>
</dbReference>
<evidence type="ECO:0000313" key="1">
    <source>
        <dbReference type="EMBL" id="QDQ27087.1"/>
    </source>
</evidence>
<name>A0A516SFZ4_9NEIS</name>
<gene>
    <name evidence="1" type="ORF">FNU76_12340</name>
</gene>
<dbReference type="RefSeq" id="WP_144278480.1">
    <property type="nucleotide sequence ID" value="NZ_CP041730.1"/>
</dbReference>
<proteinExistence type="predicted"/>
<dbReference type="KEGG" id="cari:FNU76_12340"/>
<evidence type="ECO:0000313" key="2">
    <source>
        <dbReference type="Proteomes" id="UP000317550"/>
    </source>
</evidence>
<dbReference type="Proteomes" id="UP000317550">
    <property type="component" value="Chromosome"/>
</dbReference>
<dbReference type="AlphaFoldDB" id="A0A516SFZ4"/>